<dbReference type="RefSeq" id="XP_019892954.2">
    <property type="nucleotide sequence ID" value="XM_020037395.2"/>
</dbReference>
<dbReference type="InterPro" id="IPR010512">
    <property type="entry name" value="DUF1091"/>
</dbReference>
<feature type="signal peptide" evidence="1">
    <location>
        <begin position="1"/>
        <end position="20"/>
    </location>
</feature>
<dbReference type="Proteomes" id="UP001652621">
    <property type="component" value="Unplaced"/>
</dbReference>
<dbReference type="GeneID" id="109612916"/>
<name>A0A9J7IE54_MUSDO</name>
<feature type="chain" id="PRO_5047394130" evidence="1">
    <location>
        <begin position="21"/>
        <end position="299"/>
    </location>
</feature>
<protein>
    <submittedName>
        <fullName evidence="3">Uncharacterized protein LOC109612916</fullName>
    </submittedName>
</protein>
<proteinExistence type="predicted"/>
<dbReference type="AlphaFoldDB" id="A0A9J7IE54"/>
<sequence>MSRRILLLLMVIKFLGPGETAKRRFNFLIHNVTCLKFGDLVRKLECNFQKLETNRYSLNMSGFLQRQLSKDAEFLGMIHIKPAKRMTPIKFAEVRLKICETLTMPALPIPIAKTIFNEIMTKSNAPFSCPIKGTAKRHFNFLIHNVTCLKFGSLVRTFECNFRKLQTNRYNVNISVVLERQLSKDAEFLGVIHIKPAKRITPLKFAEVRLKICETLTMQALPIPIAKTIFNEIMTKSNFPFTCPIKGNVSYKITDLELSSEMFPSYTIIVDFNFTLNFYDLQKKFISVAVQGATVPIKV</sequence>
<organism evidence="2 3">
    <name type="scientific">Musca domestica</name>
    <name type="common">House fly</name>
    <dbReference type="NCBI Taxonomy" id="7370"/>
    <lineage>
        <taxon>Eukaryota</taxon>
        <taxon>Metazoa</taxon>
        <taxon>Ecdysozoa</taxon>
        <taxon>Arthropoda</taxon>
        <taxon>Hexapoda</taxon>
        <taxon>Insecta</taxon>
        <taxon>Pterygota</taxon>
        <taxon>Neoptera</taxon>
        <taxon>Endopterygota</taxon>
        <taxon>Diptera</taxon>
        <taxon>Brachycera</taxon>
        <taxon>Muscomorpha</taxon>
        <taxon>Muscoidea</taxon>
        <taxon>Muscidae</taxon>
        <taxon>Musca</taxon>
    </lineage>
</organism>
<dbReference type="Pfam" id="PF06477">
    <property type="entry name" value="DUF1091"/>
    <property type="match status" value="1"/>
</dbReference>
<keyword evidence="2" id="KW-1185">Reference proteome</keyword>
<dbReference type="KEGG" id="mde:109612916"/>
<evidence type="ECO:0000313" key="3">
    <source>
        <dbReference type="RefSeq" id="XP_019892954.2"/>
    </source>
</evidence>
<gene>
    <name evidence="3" type="primary">LOC109612916</name>
</gene>
<evidence type="ECO:0000256" key="1">
    <source>
        <dbReference type="SAM" id="SignalP"/>
    </source>
</evidence>
<dbReference type="PANTHER" id="PTHR20898:SF0">
    <property type="entry name" value="DAEDALUS ON 3-RELATED"/>
    <property type="match status" value="1"/>
</dbReference>
<keyword evidence="1" id="KW-0732">Signal</keyword>
<dbReference type="PANTHER" id="PTHR20898">
    <property type="entry name" value="DAEDALUS ON 3-RELATED-RELATED"/>
    <property type="match status" value="1"/>
</dbReference>
<dbReference type="VEuPathDB" id="VectorBase:MDOMA2_005523"/>
<accession>A0A9J7IE54</accession>
<reference evidence="3" key="1">
    <citation type="submission" date="2025-08" db="UniProtKB">
        <authorList>
            <consortium name="RefSeq"/>
        </authorList>
    </citation>
    <scope>IDENTIFICATION</scope>
    <source>
        <strain evidence="3">Aabys</strain>
        <tissue evidence="3">Whole body</tissue>
    </source>
</reference>
<evidence type="ECO:0000313" key="2">
    <source>
        <dbReference type="Proteomes" id="UP001652621"/>
    </source>
</evidence>